<proteinExistence type="inferred from homology"/>
<evidence type="ECO:0000256" key="3">
    <source>
        <dbReference type="ARBA" id="ARBA00022737"/>
    </source>
</evidence>
<sequence length="447" mass="50639">MHTHWRDCKAWKDYGTPVNTTSNEAAKMFDASLTQYVGWYDDMSVGGIEKSLENTLKADPDFVMGHVIKNGLDLLGTGTNVRLNADLATDIATMVKMGTSQQGLSDREKKHVNAVKLWSEGNMALACDEWENILMDNPYDILALKFAHDTYFYLGFSRPMRDSLGRVFPQWKEDKPLYGYLHGMYSFGLEETNLYEQAEKIASKGLELNPRDAWSTHSMAHVLEMMGRQDEGMKFMSGTEKDWQTCGMLSCHNYWHWALILIEKGDFSGALGIYDNHVYKSAQTSGAQVEGRWEDCYEVIRPHMDDHVLTFNDNHILMACLGANNQAAVEQMMTSILDWVASSTGDQSNITKEIGLVSCRAFVAYRAGDCAQAVELMYPVRYLIWKIGGSHAQRDLYNLFLINAALKSNKPEHHRLAKLLLMERKSVKPCSPMTDRLMQRALAIHAD</sequence>
<name>A0ABY7F5D9_MYAAR</name>
<gene>
    <name evidence="5" type="ORF">MAR_030620</name>
</gene>
<evidence type="ECO:0000256" key="2">
    <source>
        <dbReference type="ARBA" id="ARBA00019992"/>
    </source>
</evidence>
<dbReference type="InterPro" id="IPR011990">
    <property type="entry name" value="TPR-like_helical_dom_sf"/>
</dbReference>
<keyword evidence="3" id="KW-0677">Repeat</keyword>
<accession>A0ABY7F5D9</accession>
<comment type="similarity">
    <text evidence="1">Belongs to the TTC38 family.</text>
</comment>
<dbReference type="EMBL" id="CP111021">
    <property type="protein sequence ID" value="WAR16026.1"/>
    <property type="molecule type" value="Genomic_DNA"/>
</dbReference>
<dbReference type="Proteomes" id="UP001164746">
    <property type="component" value="Chromosome 10"/>
</dbReference>
<keyword evidence="4" id="KW-0802">TPR repeat</keyword>
<reference evidence="5" key="1">
    <citation type="submission" date="2022-11" db="EMBL/GenBank/DDBJ databases">
        <title>Centuries of genome instability and evolution in soft-shell clam transmissible cancer (bioRxiv).</title>
        <authorList>
            <person name="Hart S.F.M."/>
            <person name="Yonemitsu M.A."/>
            <person name="Giersch R.M."/>
            <person name="Beal B.F."/>
            <person name="Arriagada G."/>
            <person name="Davis B.W."/>
            <person name="Ostrander E.A."/>
            <person name="Goff S.P."/>
            <person name="Metzger M.J."/>
        </authorList>
    </citation>
    <scope>NUCLEOTIDE SEQUENCE</scope>
    <source>
        <strain evidence="5">MELC-2E11</strain>
        <tissue evidence="5">Siphon/mantle</tissue>
    </source>
</reference>
<evidence type="ECO:0000313" key="6">
    <source>
        <dbReference type="Proteomes" id="UP001164746"/>
    </source>
</evidence>
<dbReference type="SUPFAM" id="SSF48452">
    <property type="entry name" value="TPR-like"/>
    <property type="match status" value="1"/>
</dbReference>
<dbReference type="InterPro" id="IPR033891">
    <property type="entry name" value="TTC38"/>
</dbReference>
<protein>
    <recommendedName>
        <fullName evidence="2">Tetratricopeptide repeat protein 38</fullName>
    </recommendedName>
</protein>
<evidence type="ECO:0000313" key="5">
    <source>
        <dbReference type="EMBL" id="WAR16026.1"/>
    </source>
</evidence>
<organism evidence="5 6">
    <name type="scientific">Mya arenaria</name>
    <name type="common">Soft-shell clam</name>
    <dbReference type="NCBI Taxonomy" id="6604"/>
    <lineage>
        <taxon>Eukaryota</taxon>
        <taxon>Metazoa</taxon>
        <taxon>Spiralia</taxon>
        <taxon>Lophotrochozoa</taxon>
        <taxon>Mollusca</taxon>
        <taxon>Bivalvia</taxon>
        <taxon>Autobranchia</taxon>
        <taxon>Heteroconchia</taxon>
        <taxon>Euheterodonta</taxon>
        <taxon>Imparidentia</taxon>
        <taxon>Neoheterodontei</taxon>
        <taxon>Myida</taxon>
        <taxon>Myoidea</taxon>
        <taxon>Myidae</taxon>
        <taxon>Mya</taxon>
    </lineage>
</organism>
<keyword evidence="6" id="KW-1185">Reference proteome</keyword>
<evidence type="ECO:0000256" key="1">
    <source>
        <dbReference type="ARBA" id="ARBA00005857"/>
    </source>
</evidence>
<dbReference type="Gene3D" id="1.25.40.10">
    <property type="entry name" value="Tetratricopeptide repeat domain"/>
    <property type="match status" value="1"/>
</dbReference>
<dbReference type="PANTHER" id="PTHR16263:SF4">
    <property type="entry name" value="TETRATRICOPEPTIDE REPEAT PROTEIN 38"/>
    <property type="match status" value="1"/>
</dbReference>
<evidence type="ECO:0000256" key="4">
    <source>
        <dbReference type="ARBA" id="ARBA00022803"/>
    </source>
</evidence>
<dbReference type="CDD" id="cd05804">
    <property type="entry name" value="StaR_like"/>
    <property type="match status" value="1"/>
</dbReference>
<dbReference type="PANTHER" id="PTHR16263">
    <property type="entry name" value="TETRATRICOPEPTIDE REPEAT PROTEIN 38"/>
    <property type="match status" value="1"/>
</dbReference>